<comment type="caution">
    <text evidence="9">The sequence shown here is derived from an EMBL/GenBank/DDBJ whole genome shotgun (WGS) entry which is preliminary data.</text>
</comment>
<reference evidence="10" key="1">
    <citation type="submission" date="2017-03" db="EMBL/GenBank/DDBJ databases">
        <title>Novel pathways for hydrocarbon cycling and metabolic interdependencies in hydrothermal sediment communities.</title>
        <authorList>
            <person name="Dombrowski N."/>
            <person name="Seitz K."/>
            <person name="Teske A."/>
            <person name="Baker B."/>
        </authorList>
    </citation>
    <scope>NUCLEOTIDE SEQUENCE [LARGE SCALE GENOMIC DNA]</scope>
</reference>
<evidence type="ECO:0000256" key="4">
    <source>
        <dbReference type="ARBA" id="ARBA00022679"/>
    </source>
</evidence>
<feature type="transmembrane region" description="Helical" evidence="8">
    <location>
        <begin position="447"/>
        <end position="474"/>
    </location>
</feature>
<comment type="subcellular location">
    <subcellularLocation>
        <location evidence="1">Cell membrane</location>
        <topology evidence="1">Multi-pass membrane protein</topology>
    </subcellularLocation>
</comment>
<dbReference type="EMBL" id="MZGJ01000011">
    <property type="protein sequence ID" value="OQX50986.1"/>
    <property type="molecule type" value="Genomic_DNA"/>
</dbReference>
<dbReference type="GO" id="GO:0016763">
    <property type="term" value="F:pentosyltransferase activity"/>
    <property type="evidence" value="ECO:0007669"/>
    <property type="project" value="TreeGrafter"/>
</dbReference>
<dbReference type="PANTHER" id="PTHR33908:SF11">
    <property type="entry name" value="MEMBRANE PROTEIN"/>
    <property type="match status" value="1"/>
</dbReference>
<feature type="transmembrane region" description="Helical" evidence="8">
    <location>
        <begin position="301"/>
        <end position="319"/>
    </location>
</feature>
<keyword evidence="4" id="KW-0808">Transferase</keyword>
<keyword evidence="2" id="KW-1003">Cell membrane</keyword>
<feature type="transmembrane region" description="Helical" evidence="8">
    <location>
        <begin position="133"/>
        <end position="151"/>
    </location>
</feature>
<protein>
    <submittedName>
        <fullName evidence="9">Uncharacterized protein</fullName>
    </submittedName>
</protein>
<keyword evidence="7 8" id="KW-0472">Membrane</keyword>
<evidence type="ECO:0000256" key="7">
    <source>
        <dbReference type="ARBA" id="ARBA00023136"/>
    </source>
</evidence>
<accession>A0A1W9NXU8</accession>
<evidence type="ECO:0000313" key="10">
    <source>
        <dbReference type="Proteomes" id="UP000192520"/>
    </source>
</evidence>
<evidence type="ECO:0000256" key="6">
    <source>
        <dbReference type="ARBA" id="ARBA00022989"/>
    </source>
</evidence>
<name>A0A1W9NXU8_UNCC3</name>
<keyword evidence="5 8" id="KW-0812">Transmembrane</keyword>
<evidence type="ECO:0000256" key="3">
    <source>
        <dbReference type="ARBA" id="ARBA00022676"/>
    </source>
</evidence>
<feature type="transmembrane region" description="Helical" evidence="8">
    <location>
        <begin position="214"/>
        <end position="239"/>
    </location>
</feature>
<feature type="transmembrane region" description="Helical" evidence="8">
    <location>
        <begin position="325"/>
        <end position="350"/>
    </location>
</feature>
<sequence length="621" mass="70000">MISLKKHKHITFLMVILLLAAALRLCGINWDGNSFLHPDERWILMVVEGLGRPDSWSEFFSVSSPLNPKFFAYGSFPLYLLKIVQVSAQVFHRSALSLWHLKLFGRVLSVVFDLGTVVVVYQLGKRWKDKELGLLAAFFYATAVFPIQNSHFYTVDIQLTFWCTLALLLMARLVDSFDEVGEGKSSAPREREGLDFKKFLKPGRGRLPITFLKLGMVMGIAAATKITAVFLLFPLGAAWLTLLVRGVNGGDGVSGKKKWFWPVPVLGTALLAFLLLQPYLLIDFAKFKNDILMQSKMSKDALTFPYTIQYVGTAPYWYFLKNLVLWGLGIPLSALFLMGAGFFGCTLGLIKKDGEEKSQAPKASQSLALGNRRLSPLALLLLSWIIPYFLITGSFAVKFMRYLLPLYPSLALLAAGGVLGLIGGAGEIRRRLMFAKGGLIPLAKKAALCLLFGGVFGLCALHLGYILAFLHIYFAPHTRIAASKWINENIPKGSVLAVEHWDDVLPLFGQQDYQFVTLRLYDTDKEAVIWETEGNLERADYIIISSKRLYKSIPRLPQRYPWAVRYYQDLFAARLRFVRIAEFTSYPQINLGRWQIMLNDDGADESFTVYDHPKVIVFKKR</sequence>
<feature type="transmembrane region" description="Helical" evidence="8">
    <location>
        <begin position="259"/>
        <end position="281"/>
    </location>
</feature>
<dbReference type="GO" id="GO:0005886">
    <property type="term" value="C:plasma membrane"/>
    <property type="evidence" value="ECO:0007669"/>
    <property type="project" value="UniProtKB-SubCell"/>
</dbReference>
<feature type="transmembrane region" description="Helical" evidence="8">
    <location>
        <begin position="406"/>
        <end position="426"/>
    </location>
</feature>
<dbReference type="STRING" id="1968527.B5M47_02380"/>
<evidence type="ECO:0000256" key="5">
    <source>
        <dbReference type="ARBA" id="ARBA00022692"/>
    </source>
</evidence>
<feature type="transmembrane region" description="Helical" evidence="8">
    <location>
        <begin position="103"/>
        <end position="121"/>
    </location>
</feature>
<keyword evidence="3" id="KW-0328">Glycosyltransferase</keyword>
<keyword evidence="6 8" id="KW-1133">Transmembrane helix</keyword>
<evidence type="ECO:0000256" key="1">
    <source>
        <dbReference type="ARBA" id="ARBA00004651"/>
    </source>
</evidence>
<proteinExistence type="predicted"/>
<dbReference type="InterPro" id="IPR050297">
    <property type="entry name" value="LipidA_mod_glycosyltrf_83"/>
</dbReference>
<organism evidence="9 10">
    <name type="scientific">candidate division CPR3 bacterium 4484_211</name>
    <dbReference type="NCBI Taxonomy" id="1968527"/>
    <lineage>
        <taxon>Bacteria</taxon>
        <taxon>Bacteria division CPR3</taxon>
    </lineage>
</organism>
<evidence type="ECO:0000313" key="9">
    <source>
        <dbReference type="EMBL" id="OQX50986.1"/>
    </source>
</evidence>
<evidence type="ECO:0000256" key="2">
    <source>
        <dbReference type="ARBA" id="ARBA00022475"/>
    </source>
</evidence>
<dbReference type="PANTHER" id="PTHR33908">
    <property type="entry name" value="MANNOSYLTRANSFERASE YKCB-RELATED"/>
    <property type="match status" value="1"/>
</dbReference>
<dbReference type="Proteomes" id="UP000192520">
    <property type="component" value="Unassembled WGS sequence"/>
</dbReference>
<evidence type="ECO:0000256" key="8">
    <source>
        <dbReference type="SAM" id="Phobius"/>
    </source>
</evidence>
<gene>
    <name evidence="9" type="ORF">B5M47_02380</name>
</gene>
<dbReference type="GO" id="GO:0009103">
    <property type="term" value="P:lipopolysaccharide biosynthetic process"/>
    <property type="evidence" value="ECO:0007669"/>
    <property type="project" value="UniProtKB-ARBA"/>
</dbReference>
<feature type="transmembrane region" description="Helical" evidence="8">
    <location>
        <begin position="377"/>
        <end position="400"/>
    </location>
</feature>
<dbReference type="AlphaFoldDB" id="A0A1W9NXU8"/>